<reference evidence="3" key="2">
    <citation type="submission" date="2015-05" db="EMBL/GenBank/DDBJ databases">
        <title>Complete genome sequence of Corynebacterium mustelae DSM 45274, isolated from various tissues of a male ferret with lethal sepsis.</title>
        <authorList>
            <person name="Ruckert C."/>
            <person name="Albersmeier A."/>
            <person name="Winkler A."/>
            <person name="Tauch A."/>
        </authorList>
    </citation>
    <scope>NUCLEOTIDE SEQUENCE [LARGE SCALE GENOMIC DNA]</scope>
    <source>
        <strain evidence="3">DSM 45274</strain>
    </source>
</reference>
<dbReference type="AlphaFoldDB" id="A0A0G3GZJ8"/>
<dbReference type="Proteomes" id="UP000035199">
    <property type="component" value="Chromosome"/>
</dbReference>
<reference evidence="2 3" key="1">
    <citation type="journal article" date="2015" name="Genome Announc.">
        <title>Complete Genome Sequence of the Type Strain Corynebacterium mustelae DSM 45274, Isolated from Various Tissues of a Male Ferret with Lethal Sepsis.</title>
        <authorList>
            <person name="Ruckert C."/>
            <person name="Eimer J."/>
            <person name="Winkler A."/>
            <person name="Tauch A."/>
        </authorList>
    </citation>
    <scope>NUCLEOTIDE SEQUENCE [LARGE SCALE GENOMIC DNA]</scope>
    <source>
        <strain evidence="2 3">DSM 45274</strain>
    </source>
</reference>
<name>A0A0G3GZJ8_9CORY</name>
<protein>
    <submittedName>
        <fullName evidence="2">Uncharacterized protein</fullName>
    </submittedName>
</protein>
<dbReference type="KEGG" id="cmv:CMUST_11415"/>
<keyword evidence="3" id="KW-1185">Reference proteome</keyword>
<accession>A0A0G3GZJ8</accession>
<evidence type="ECO:0000313" key="3">
    <source>
        <dbReference type="Proteomes" id="UP000035199"/>
    </source>
</evidence>
<keyword evidence="1" id="KW-0472">Membrane</keyword>
<dbReference type="PATRIC" id="fig|571915.4.peg.2438"/>
<keyword evidence="1" id="KW-1133">Transmembrane helix</keyword>
<organism evidence="2 3">
    <name type="scientific">Corynebacterium mustelae</name>
    <dbReference type="NCBI Taxonomy" id="571915"/>
    <lineage>
        <taxon>Bacteria</taxon>
        <taxon>Bacillati</taxon>
        <taxon>Actinomycetota</taxon>
        <taxon>Actinomycetes</taxon>
        <taxon>Mycobacteriales</taxon>
        <taxon>Corynebacteriaceae</taxon>
        <taxon>Corynebacterium</taxon>
    </lineage>
</organism>
<keyword evidence="1" id="KW-0812">Transmembrane</keyword>
<evidence type="ECO:0000313" key="2">
    <source>
        <dbReference type="EMBL" id="AKK06594.1"/>
    </source>
</evidence>
<evidence type="ECO:0000256" key="1">
    <source>
        <dbReference type="SAM" id="Phobius"/>
    </source>
</evidence>
<dbReference type="STRING" id="571915.CMUST_11415"/>
<feature type="transmembrane region" description="Helical" evidence="1">
    <location>
        <begin position="20"/>
        <end position="39"/>
    </location>
</feature>
<sequence length="106" mass="11867">MVFVGKVGILTLKVIFKESVSTFIMIQFVIGAAAGYVFGTKAGRKRYEQIKKGYQAAVQSPVTKQVLTTTRRVIANKIDPQPRMKEVKNVKKSRSEDITIFEPDSD</sequence>
<gene>
    <name evidence="2" type="ORF">CMUST_11415</name>
</gene>
<proteinExistence type="predicted"/>
<dbReference type="EMBL" id="CP011542">
    <property type="protein sequence ID" value="AKK06594.1"/>
    <property type="molecule type" value="Genomic_DNA"/>
</dbReference>